<reference evidence="2 3" key="1">
    <citation type="submission" date="2024-10" db="EMBL/GenBank/DDBJ databases">
        <authorList>
            <person name="Kim D."/>
        </authorList>
    </citation>
    <scope>NUCLEOTIDE SEQUENCE [LARGE SCALE GENOMIC DNA]</scope>
    <source>
        <strain evidence="2">BH-2024</strain>
    </source>
</reference>
<sequence>MQIDEQQQQQMAVANECCFIYPFPASGLSSRQLLRVLSAWLMPSFSADEEGPSMDVPSCFSDNDCSFECATLSVPMVFSHDEWFVQCVPALGEQLDKLLLLSQHQREAEGDSCFQQRRNTDDDSDEECHVRRVLCHLLALTTRIPMRTQPRALMRLFIVTFLRRLAQKVFIILLNRFEPIAQFLLLCRLFQLLLQRELQLSHEAYEPQLMAWLVDIYRTKCYAKTEEGEEEDSTMAAENGYGTTAKAAVPTVGELFRAQLGHFYAQIDGIKFEDPPSSVNFYASICLLLVGHALHGHRPTLLRLVGPAWLGRVREQLADWRAMDEADKAAQQQKQSHKKPQKRDEHGDDDDEMSAELRRRMTQSVEQQQLFRMNMFAFQLDEAERRVQEALNGSSEE</sequence>
<comment type="caution">
    <text evidence="2">The sequence shown here is derived from an EMBL/GenBank/DDBJ whole genome shotgun (WGS) entry which is preliminary data.</text>
</comment>
<name>A0ABD2IT50_9BILA</name>
<evidence type="ECO:0000313" key="3">
    <source>
        <dbReference type="Proteomes" id="UP001620626"/>
    </source>
</evidence>
<gene>
    <name evidence="2" type="ORF">niasHT_031289</name>
</gene>
<keyword evidence="3" id="KW-1185">Reference proteome</keyword>
<protein>
    <submittedName>
        <fullName evidence="2">Uncharacterized protein</fullName>
    </submittedName>
</protein>
<accession>A0ABD2IT50</accession>
<proteinExistence type="predicted"/>
<organism evidence="2 3">
    <name type="scientific">Heterodera trifolii</name>
    <dbReference type="NCBI Taxonomy" id="157864"/>
    <lineage>
        <taxon>Eukaryota</taxon>
        <taxon>Metazoa</taxon>
        <taxon>Ecdysozoa</taxon>
        <taxon>Nematoda</taxon>
        <taxon>Chromadorea</taxon>
        <taxon>Rhabditida</taxon>
        <taxon>Tylenchina</taxon>
        <taxon>Tylenchomorpha</taxon>
        <taxon>Tylenchoidea</taxon>
        <taxon>Heteroderidae</taxon>
        <taxon>Heteroderinae</taxon>
        <taxon>Heterodera</taxon>
    </lineage>
</organism>
<dbReference type="EMBL" id="JBICBT010001146">
    <property type="protein sequence ID" value="KAL3080770.1"/>
    <property type="molecule type" value="Genomic_DNA"/>
</dbReference>
<evidence type="ECO:0000256" key="1">
    <source>
        <dbReference type="SAM" id="MobiDB-lite"/>
    </source>
</evidence>
<dbReference type="Proteomes" id="UP001620626">
    <property type="component" value="Unassembled WGS sequence"/>
</dbReference>
<feature type="region of interest" description="Disordered" evidence="1">
    <location>
        <begin position="324"/>
        <end position="365"/>
    </location>
</feature>
<evidence type="ECO:0000313" key="2">
    <source>
        <dbReference type="EMBL" id="KAL3080770.1"/>
    </source>
</evidence>
<dbReference type="AlphaFoldDB" id="A0ABD2IT50"/>